<reference evidence="3" key="1">
    <citation type="submission" date="2019-09" db="EMBL/GenBank/DDBJ databases">
        <authorList>
            <person name="Needham M D."/>
        </authorList>
    </citation>
    <scope>NUCLEOTIDE SEQUENCE</scope>
</reference>
<name>A0A5E8CH07_9ZZZZ</name>
<dbReference type="InterPro" id="IPR013083">
    <property type="entry name" value="Znf_RING/FYVE/PHD"/>
</dbReference>
<dbReference type="InterPro" id="IPR001841">
    <property type="entry name" value="Znf_RING"/>
</dbReference>
<dbReference type="Gene3D" id="3.30.40.10">
    <property type="entry name" value="Zinc/RING finger domain, C3HC4 (zinc finger)"/>
    <property type="match status" value="1"/>
</dbReference>
<feature type="domain" description="RING-type" evidence="2">
    <location>
        <begin position="15"/>
        <end position="69"/>
    </location>
</feature>
<keyword evidence="1" id="KW-0175">Coiled coil</keyword>
<evidence type="ECO:0000259" key="2">
    <source>
        <dbReference type="PROSITE" id="PS50089"/>
    </source>
</evidence>
<dbReference type="AlphaFoldDB" id="A0A5E8CH07"/>
<evidence type="ECO:0000313" key="3">
    <source>
        <dbReference type="EMBL" id="VVU94471.1"/>
    </source>
</evidence>
<accession>A0A5E8CH07</accession>
<feature type="coiled-coil region" evidence="1">
    <location>
        <begin position="126"/>
        <end position="153"/>
    </location>
</feature>
<protein>
    <recommendedName>
        <fullName evidence="2">RING-type domain-containing protein</fullName>
    </recommendedName>
</protein>
<sequence length="216" mass="25587">MTSYIFDQNNKIYNCSYCLTDQTLGSIKKNKFLINPKLWNFEILHCGHIICKNCFTENDHLIDKCGLCRQDTKVYEMKLFHGINYNKSWKTLSQWFEEFNGSVIRVSIKNWKPNKQSFSGIYACIRDKSLLKIKSERQRLQKIKEKKAKEQSILNSKIQKELKRITPKRKLYKGEYEKLLIQAEKNVKENTGSFKCQKCSKTIPAKHKHNHLQKCL</sequence>
<proteinExistence type="predicted"/>
<organism evidence="3">
    <name type="scientific">seawater metagenome</name>
    <dbReference type="NCBI Taxonomy" id="1561972"/>
    <lineage>
        <taxon>unclassified sequences</taxon>
        <taxon>metagenomes</taxon>
        <taxon>ecological metagenomes</taxon>
    </lineage>
</organism>
<gene>
    <name evidence="3" type="ORF">CPAV1605_193</name>
</gene>
<dbReference type="EMBL" id="CABVLZ010000001">
    <property type="protein sequence ID" value="VVU94471.1"/>
    <property type="molecule type" value="Genomic_DNA"/>
</dbReference>
<dbReference type="PROSITE" id="PS50089">
    <property type="entry name" value="ZF_RING_2"/>
    <property type="match status" value="1"/>
</dbReference>
<evidence type="ECO:0000256" key="1">
    <source>
        <dbReference type="SAM" id="Coils"/>
    </source>
</evidence>